<dbReference type="GO" id="GO:0009725">
    <property type="term" value="P:response to hormone"/>
    <property type="evidence" value="ECO:0007669"/>
    <property type="project" value="InterPro"/>
</dbReference>
<dbReference type="PANTHER" id="PTHR31384">
    <property type="entry name" value="AUXIN RESPONSE FACTOR 4-RELATED"/>
    <property type="match status" value="1"/>
</dbReference>
<dbReference type="EMBL" id="CP097507">
    <property type="protein sequence ID" value="URE04986.1"/>
    <property type="molecule type" value="Genomic_DNA"/>
</dbReference>
<dbReference type="GO" id="GO:0003677">
    <property type="term" value="F:DNA binding"/>
    <property type="evidence" value="ECO:0007669"/>
    <property type="project" value="InterPro"/>
</dbReference>
<dbReference type="PANTHER" id="PTHR31384:SF9">
    <property type="entry name" value="AUXIN RESPONSE FACTOR 19"/>
    <property type="match status" value="1"/>
</dbReference>
<gene>
    <name evidence="1" type="ORF">MUK42_03852</name>
</gene>
<dbReference type="GO" id="GO:0006355">
    <property type="term" value="P:regulation of DNA-templated transcription"/>
    <property type="evidence" value="ECO:0007669"/>
    <property type="project" value="InterPro"/>
</dbReference>
<dbReference type="Proteomes" id="UP001055439">
    <property type="component" value="Chromosome 5"/>
</dbReference>
<reference evidence="1" key="1">
    <citation type="submission" date="2022-05" db="EMBL/GenBank/DDBJ databases">
        <title>The Musa troglodytarum L. genome provides insights into the mechanism of non-climacteric behaviour and enrichment of carotenoids.</title>
        <authorList>
            <person name="Wang J."/>
        </authorList>
    </citation>
    <scope>NUCLEOTIDE SEQUENCE</scope>
    <source>
        <tissue evidence="1">Leaf</tissue>
    </source>
</reference>
<sequence length="209" mass="23872">MKRPANGAAAHEGEFGLGWLPCPCLPPACGLFDACVVDGDGSVERKTINPELWHACAGPLVTLPLVGSLVVYFPQGHSEQVATSMQKDIDAHIPNYTSLPSKLICLLHNVTLHVDPETDEVYAQMTLQPVNSIYGLCFIHKVLWLKHYIYIYIYTHTHTQIYTHISIYTHMYIYIHTYIHIVYIYTHTHMHTYEKEDDADNSSYFFILF</sequence>
<keyword evidence="2" id="KW-1185">Reference proteome</keyword>
<dbReference type="InterPro" id="IPR044835">
    <property type="entry name" value="ARF_plant"/>
</dbReference>
<evidence type="ECO:0000313" key="2">
    <source>
        <dbReference type="Proteomes" id="UP001055439"/>
    </source>
</evidence>
<dbReference type="OrthoDB" id="2016915at2759"/>
<proteinExistence type="predicted"/>
<name>A0A9E7K533_9LILI</name>
<evidence type="ECO:0000313" key="1">
    <source>
        <dbReference type="EMBL" id="URE04986.1"/>
    </source>
</evidence>
<dbReference type="AlphaFoldDB" id="A0A9E7K533"/>
<protein>
    <submittedName>
        <fullName evidence="1">Auxin response factor</fullName>
    </submittedName>
</protein>
<accession>A0A9E7K533</accession>
<organism evidence="1 2">
    <name type="scientific">Musa troglodytarum</name>
    <name type="common">fe'i banana</name>
    <dbReference type="NCBI Taxonomy" id="320322"/>
    <lineage>
        <taxon>Eukaryota</taxon>
        <taxon>Viridiplantae</taxon>
        <taxon>Streptophyta</taxon>
        <taxon>Embryophyta</taxon>
        <taxon>Tracheophyta</taxon>
        <taxon>Spermatophyta</taxon>
        <taxon>Magnoliopsida</taxon>
        <taxon>Liliopsida</taxon>
        <taxon>Zingiberales</taxon>
        <taxon>Musaceae</taxon>
        <taxon>Musa</taxon>
    </lineage>
</organism>